<feature type="chain" id="PRO_5019106980" evidence="1">
    <location>
        <begin position="27"/>
        <end position="133"/>
    </location>
</feature>
<sequence length="133" mass="14659">MKTLHTYLLALTMLALLVVGSRFAQARPTSASPETVELRSTRLARYLAGSLQLSKQQQKAVERSTRQYFQQLAALGETSERPGLVATATEGRMLPSPAALQAEQAYQQTLARIFTPGQYNAYSWLTRQPGTGQ</sequence>
<organism evidence="2 3">
    <name type="scientific">Hymenobacter rigui</name>
    <dbReference type="NCBI Taxonomy" id="334424"/>
    <lineage>
        <taxon>Bacteria</taxon>
        <taxon>Pseudomonadati</taxon>
        <taxon>Bacteroidota</taxon>
        <taxon>Cytophagia</taxon>
        <taxon>Cytophagales</taxon>
        <taxon>Hymenobacteraceae</taxon>
        <taxon>Hymenobacter</taxon>
    </lineage>
</organism>
<protein>
    <submittedName>
        <fullName evidence="2">Uncharacterized protein</fullName>
    </submittedName>
</protein>
<dbReference type="RefSeq" id="WP_125417412.1">
    <property type="nucleotide sequence ID" value="NZ_RWIT01000001.1"/>
</dbReference>
<dbReference type="Proteomes" id="UP000273500">
    <property type="component" value="Unassembled WGS sequence"/>
</dbReference>
<proteinExistence type="predicted"/>
<gene>
    <name evidence="2" type="ORF">EI291_01040</name>
</gene>
<reference evidence="2 3" key="1">
    <citation type="submission" date="2018-12" db="EMBL/GenBank/DDBJ databases">
        <authorList>
            <person name="Feng G."/>
            <person name="Zhu H."/>
        </authorList>
    </citation>
    <scope>NUCLEOTIDE SEQUENCE [LARGE SCALE GENOMIC DNA]</scope>
    <source>
        <strain evidence="2 3">KCTC 12533</strain>
    </source>
</reference>
<accession>A0A428KW36</accession>
<keyword evidence="1" id="KW-0732">Signal</keyword>
<dbReference type="OrthoDB" id="887286at2"/>
<evidence type="ECO:0000313" key="2">
    <source>
        <dbReference type="EMBL" id="RSK50935.1"/>
    </source>
</evidence>
<evidence type="ECO:0000313" key="3">
    <source>
        <dbReference type="Proteomes" id="UP000273500"/>
    </source>
</evidence>
<dbReference type="EMBL" id="RWIT01000001">
    <property type="protein sequence ID" value="RSK50935.1"/>
    <property type="molecule type" value="Genomic_DNA"/>
</dbReference>
<comment type="caution">
    <text evidence="2">The sequence shown here is derived from an EMBL/GenBank/DDBJ whole genome shotgun (WGS) entry which is preliminary data.</text>
</comment>
<keyword evidence="3" id="KW-1185">Reference proteome</keyword>
<feature type="signal peptide" evidence="1">
    <location>
        <begin position="1"/>
        <end position="26"/>
    </location>
</feature>
<name>A0A428KW36_9BACT</name>
<evidence type="ECO:0000256" key="1">
    <source>
        <dbReference type="SAM" id="SignalP"/>
    </source>
</evidence>
<dbReference type="AlphaFoldDB" id="A0A428KW36"/>